<proteinExistence type="predicted"/>
<reference evidence="3" key="1">
    <citation type="journal article" date="2019" name="Int. J. Syst. Evol. Microbiol.">
        <title>The Global Catalogue of Microorganisms (GCM) 10K type strain sequencing project: providing services to taxonomists for standard genome sequencing and annotation.</title>
        <authorList>
            <consortium name="The Broad Institute Genomics Platform"/>
            <consortium name="The Broad Institute Genome Sequencing Center for Infectious Disease"/>
            <person name="Wu L."/>
            <person name="Ma J."/>
        </authorList>
    </citation>
    <scope>NUCLEOTIDE SEQUENCE [LARGE SCALE GENOMIC DNA]</scope>
    <source>
        <strain evidence="3">JCM 13249</strain>
    </source>
</reference>
<name>A0ABP4W343_9ACTN</name>
<comment type="caution">
    <text evidence="2">The sequence shown here is derived from an EMBL/GenBank/DDBJ whole genome shotgun (WGS) entry which is preliminary data.</text>
</comment>
<gene>
    <name evidence="2" type="ORF">GCM10009681_15940</name>
</gene>
<sequence length="250" mass="26941">MDEVPLVGGNVAESVVRVGATVRKPATTATPAIEALLRHLAAVGFAGAPRTLGRDEKQRHIIEYVPGSMADALPPMTPAELRRAGGLIRDYHDAVVTFRPPAGLRWDLVFEPEGAELICHNDLAPWNLVRGDGRWVFIDWDGAGPGTRLSDLAYAAHGFTPLSPGGSPSVDAPRLRALADGYGLDEAQRRALPPLIVARTRAMYDLLHTSSLTGAQPWARLYAEGHGDHWGPAADYIEEHLAVWTAALLD</sequence>
<evidence type="ECO:0000259" key="1">
    <source>
        <dbReference type="Pfam" id="PF01636"/>
    </source>
</evidence>
<dbReference type="SUPFAM" id="SSF56112">
    <property type="entry name" value="Protein kinase-like (PK-like)"/>
    <property type="match status" value="1"/>
</dbReference>
<dbReference type="Gene3D" id="3.90.1200.10">
    <property type="match status" value="1"/>
</dbReference>
<dbReference type="InterPro" id="IPR011009">
    <property type="entry name" value="Kinase-like_dom_sf"/>
</dbReference>
<accession>A0ABP4W343</accession>
<protein>
    <submittedName>
        <fullName evidence="2">Phosphotransferase</fullName>
    </submittedName>
</protein>
<dbReference type="InterPro" id="IPR002575">
    <property type="entry name" value="Aminoglycoside_PTrfase"/>
</dbReference>
<keyword evidence="3" id="KW-1185">Reference proteome</keyword>
<evidence type="ECO:0000313" key="3">
    <source>
        <dbReference type="Proteomes" id="UP001500655"/>
    </source>
</evidence>
<dbReference type="EMBL" id="BAAALS010000006">
    <property type="protein sequence ID" value="GAA1745784.1"/>
    <property type="molecule type" value="Genomic_DNA"/>
</dbReference>
<dbReference type="Pfam" id="PF01636">
    <property type="entry name" value="APH"/>
    <property type="match status" value="1"/>
</dbReference>
<organism evidence="2 3">
    <name type="scientific">Luedemannella helvata</name>
    <dbReference type="NCBI Taxonomy" id="349315"/>
    <lineage>
        <taxon>Bacteria</taxon>
        <taxon>Bacillati</taxon>
        <taxon>Actinomycetota</taxon>
        <taxon>Actinomycetes</taxon>
        <taxon>Micromonosporales</taxon>
        <taxon>Micromonosporaceae</taxon>
        <taxon>Luedemannella</taxon>
    </lineage>
</organism>
<feature type="domain" description="Aminoglycoside phosphotransferase" evidence="1">
    <location>
        <begin position="113"/>
        <end position="179"/>
    </location>
</feature>
<evidence type="ECO:0000313" key="2">
    <source>
        <dbReference type="EMBL" id="GAA1745784.1"/>
    </source>
</evidence>
<dbReference type="Proteomes" id="UP001500655">
    <property type="component" value="Unassembled WGS sequence"/>
</dbReference>
<dbReference type="RefSeq" id="WP_344078504.1">
    <property type="nucleotide sequence ID" value="NZ_BAAALS010000006.1"/>
</dbReference>